<keyword evidence="4" id="KW-0274">FAD</keyword>
<keyword evidence="6" id="KW-0676">Redox-active center</keyword>
<dbReference type="InterPro" id="IPR036188">
    <property type="entry name" value="FAD/NAD-bd_sf"/>
</dbReference>
<dbReference type="SUPFAM" id="SSF51905">
    <property type="entry name" value="FAD/NAD(P)-binding domain"/>
    <property type="match status" value="1"/>
</dbReference>
<evidence type="ECO:0000313" key="9">
    <source>
        <dbReference type="EMBL" id="CAB5016847.1"/>
    </source>
</evidence>
<dbReference type="PANTHER" id="PTHR43429:SF1">
    <property type="entry name" value="NAD(P)H SULFUR OXIDOREDUCTASE (COA-DEPENDENT)"/>
    <property type="match status" value="1"/>
</dbReference>
<dbReference type="InterPro" id="IPR016156">
    <property type="entry name" value="FAD/NAD-linked_Rdtase_dimer_sf"/>
</dbReference>
<dbReference type="PRINTS" id="PR00368">
    <property type="entry name" value="FADPNR"/>
</dbReference>
<comment type="cofactor">
    <cofactor evidence="1">
        <name>FAD</name>
        <dbReference type="ChEBI" id="CHEBI:57692"/>
    </cofactor>
</comment>
<proteinExistence type="inferred from homology"/>
<dbReference type="SUPFAM" id="SSF55424">
    <property type="entry name" value="FAD/NAD-linked reductases, dimerisation (C-terminal) domain"/>
    <property type="match status" value="1"/>
</dbReference>
<keyword evidence="3" id="KW-0285">Flavoprotein</keyword>
<dbReference type="PANTHER" id="PTHR43429">
    <property type="entry name" value="PYRIDINE NUCLEOTIDE-DISULFIDE OXIDOREDUCTASE DOMAIN-CONTAINING"/>
    <property type="match status" value="1"/>
</dbReference>
<evidence type="ECO:0000259" key="7">
    <source>
        <dbReference type="Pfam" id="PF02852"/>
    </source>
</evidence>
<dbReference type="InterPro" id="IPR004099">
    <property type="entry name" value="Pyr_nucl-diS_OxRdtase_dimer"/>
</dbReference>
<evidence type="ECO:0000256" key="5">
    <source>
        <dbReference type="ARBA" id="ARBA00023002"/>
    </source>
</evidence>
<dbReference type="AlphaFoldDB" id="A0A6J7QGX0"/>
<reference evidence="9" key="1">
    <citation type="submission" date="2020-05" db="EMBL/GenBank/DDBJ databases">
        <authorList>
            <person name="Chiriac C."/>
            <person name="Salcher M."/>
            <person name="Ghai R."/>
            <person name="Kavagutti S V."/>
        </authorList>
    </citation>
    <scope>NUCLEOTIDE SEQUENCE</scope>
</reference>
<evidence type="ECO:0000256" key="2">
    <source>
        <dbReference type="ARBA" id="ARBA00009130"/>
    </source>
</evidence>
<evidence type="ECO:0000256" key="6">
    <source>
        <dbReference type="ARBA" id="ARBA00023284"/>
    </source>
</evidence>
<dbReference type="Pfam" id="PF07992">
    <property type="entry name" value="Pyr_redox_2"/>
    <property type="match status" value="1"/>
</dbReference>
<evidence type="ECO:0000256" key="4">
    <source>
        <dbReference type="ARBA" id="ARBA00022827"/>
    </source>
</evidence>
<dbReference type="PRINTS" id="PR00411">
    <property type="entry name" value="PNDRDTASEI"/>
</dbReference>
<protein>
    <submittedName>
        <fullName evidence="9">Unannotated protein</fullName>
    </submittedName>
</protein>
<sequence>MLASGAAAVVPNLPGVDDSRVVTVRRLDDAIALRARLEGVRRAVVVGAGYVGLEMAEALCERGIEVTVVDRLPRVLTTVDESIAAIAEEETRRHCEVRLGAGLVALRPSASGVMVVVEDGELEADLVVLALGVRPDTSLVPELASLPNGALVVDDHMRTSHEAVWAAGDCVALHHRVLQAPAYVPLGPAANKAGRVAGVGAAGGDATFPGIMGTAVVKVFDLTVAHTGLTLTEAQAAGLAAEATEITAKSRAKYYPGAEPLRVRLVHTPAGRLLGAQLAGREGAAQRVDVVAAALHAGMGVDDLADLDLAYAPPFSPVYDPLTQAAQAAQFARAKVATR</sequence>
<comment type="similarity">
    <text evidence="2">Belongs to the class-III pyridine nucleotide-disulfide oxidoreductase family.</text>
</comment>
<evidence type="ECO:0000256" key="1">
    <source>
        <dbReference type="ARBA" id="ARBA00001974"/>
    </source>
</evidence>
<dbReference type="Gene3D" id="3.50.50.60">
    <property type="entry name" value="FAD/NAD(P)-binding domain"/>
    <property type="match status" value="3"/>
</dbReference>
<dbReference type="InterPro" id="IPR050260">
    <property type="entry name" value="FAD-bd_OxRdtase"/>
</dbReference>
<evidence type="ECO:0000256" key="3">
    <source>
        <dbReference type="ARBA" id="ARBA00022630"/>
    </source>
</evidence>
<dbReference type="InterPro" id="IPR023753">
    <property type="entry name" value="FAD/NAD-binding_dom"/>
</dbReference>
<feature type="domain" description="Pyridine nucleotide-disulphide oxidoreductase dimerisation" evidence="7">
    <location>
        <begin position="215"/>
        <end position="317"/>
    </location>
</feature>
<dbReference type="GO" id="GO:0016491">
    <property type="term" value="F:oxidoreductase activity"/>
    <property type="evidence" value="ECO:0007669"/>
    <property type="project" value="UniProtKB-KW"/>
</dbReference>
<name>A0A6J7QGX0_9ZZZZ</name>
<dbReference type="EMBL" id="CAFBOZ010000237">
    <property type="protein sequence ID" value="CAB5016847.1"/>
    <property type="molecule type" value="Genomic_DNA"/>
</dbReference>
<evidence type="ECO:0000259" key="8">
    <source>
        <dbReference type="Pfam" id="PF07992"/>
    </source>
</evidence>
<accession>A0A6J7QGX0</accession>
<organism evidence="9">
    <name type="scientific">freshwater metagenome</name>
    <dbReference type="NCBI Taxonomy" id="449393"/>
    <lineage>
        <taxon>unclassified sequences</taxon>
        <taxon>metagenomes</taxon>
        <taxon>ecological metagenomes</taxon>
    </lineage>
</organism>
<keyword evidence="5" id="KW-0560">Oxidoreductase</keyword>
<gene>
    <name evidence="9" type="ORF">UFOPK3992_01498</name>
</gene>
<dbReference type="Pfam" id="PF02852">
    <property type="entry name" value="Pyr_redox_dim"/>
    <property type="match status" value="1"/>
</dbReference>
<feature type="domain" description="FAD/NAD(P)-binding" evidence="8">
    <location>
        <begin position="2"/>
        <end position="176"/>
    </location>
</feature>